<keyword evidence="7" id="KW-1133">Transmembrane helix</keyword>
<sequence length="537" mass="60249">MATALTAALPEKTPDVQHLRLYSLYRLCASGMLLGSQLWPFFRHTFAEPAYVFWALVVFFLYALTVSLSFRHLQAKSGIALKLQTSVDIAVIVVMMHFLQSSQSGIGLLLIINIIFAGLISDGRFAMFYAAIATIGILLENTHQVIKHNQLGDNYNDYSSAVLLSISCFATAWLAQTLTTRMQSSEKLATERGQDIEQLARTNALITQEMPNGVLVIDQHQRLKHYNFQACKLLGLEDSQCLEAVRSQAALSLLTPAITQLLQTAPTNKLAPQDATKLTINNRDLGIRFHAISENIDNGVVIFIEDWSQIQTQAHQVKLAALGRLTANIAHEIRNPLSAISHATQLLQEDSIEPGTERMLQIISDNVQRLDQIIKDVLELNRRDRTNQEQFNIKTFIQEFYQQFCAVEKIDPHNFTLSIPEKHATIVFDRRHINQILWNLCKNGWRHSKQQSRSLQLKVTGDKSGQFIHMTIKDDGNGIDPKIQPHLFEPFMTTEKTGTGLGLFIARELAEANGAKLDYSSTASGTQFSLTIKKVIV</sequence>
<dbReference type="CDD" id="cd00082">
    <property type="entry name" value="HisKA"/>
    <property type="match status" value="1"/>
</dbReference>
<dbReference type="InterPro" id="IPR003594">
    <property type="entry name" value="HATPase_dom"/>
</dbReference>
<dbReference type="PANTHER" id="PTHR45453">
    <property type="entry name" value="PHOSPHATE REGULON SENSOR PROTEIN PHOR"/>
    <property type="match status" value="1"/>
</dbReference>
<dbReference type="PANTHER" id="PTHR45453:SF1">
    <property type="entry name" value="PHOSPHATE REGULON SENSOR PROTEIN PHOR"/>
    <property type="match status" value="1"/>
</dbReference>
<dbReference type="Pfam" id="PF25323">
    <property type="entry name" value="6TM_PilS"/>
    <property type="match status" value="1"/>
</dbReference>
<organism evidence="9 10">
    <name type="scientific">Methylophilus luteus</name>
    <dbReference type="NCBI Taxonomy" id="640108"/>
    <lineage>
        <taxon>Bacteria</taxon>
        <taxon>Pseudomonadati</taxon>
        <taxon>Pseudomonadota</taxon>
        <taxon>Betaproteobacteria</taxon>
        <taxon>Nitrosomonadales</taxon>
        <taxon>Methylophilaceae</taxon>
        <taxon>Methylophilus</taxon>
    </lineage>
</organism>
<accession>A0ABW3F5T3</accession>
<comment type="caution">
    <text evidence="9">The sequence shown here is derived from an EMBL/GenBank/DDBJ whole genome shotgun (WGS) entry which is preliminary data.</text>
</comment>
<evidence type="ECO:0000256" key="3">
    <source>
        <dbReference type="ARBA" id="ARBA00022553"/>
    </source>
</evidence>
<dbReference type="SUPFAM" id="SSF47384">
    <property type="entry name" value="Homodimeric domain of signal transducing histidine kinase"/>
    <property type="match status" value="1"/>
</dbReference>
<dbReference type="InterPro" id="IPR036890">
    <property type="entry name" value="HATPase_C_sf"/>
</dbReference>
<dbReference type="Gene3D" id="1.10.287.130">
    <property type="match status" value="1"/>
</dbReference>
<dbReference type="SUPFAM" id="SSF55874">
    <property type="entry name" value="ATPase domain of HSP90 chaperone/DNA topoisomerase II/histidine kinase"/>
    <property type="match status" value="1"/>
</dbReference>
<evidence type="ECO:0000313" key="10">
    <source>
        <dbReference type="Proteomes" id="UP001597128"/>
    </source>
</evidence>
<dbReference type="Pfam" id="PF02518">
    <property type="entry name" value="HATPase_c"/>
    <property type="match status" value="1"/>
</dbReference>
<dbReference type="Proteomes" id="UP001597128">
    <property type="component" value="Unassembled WGS sequence"/>
</dbReference>
<evidence type="ECO:0000259" key="8">
    <source>
        <dbReference type="PROSITE" id="PS50109"/>
    </source>
</evidence>
<keyword evidence="4" id="KW-0808">Transferase</keyword>
<evidence type="ECO:0000313" key="9">
    <source>
        <dbReference type="EMBL" id="MFD0913806.1"/>
    </source>
</evidence>
<comment type="catalytic activity">
    <reaction evidence="1">
        <text>ATP + protein L-histidine = ADP + protein N-phospho-L-histidine.</text>
        <dbReference type="EC" id="2.7.13.3"/>
    </reaction>
</comment>
<dbReference type="EC" id="2.7.13.3" evidence="2"/>
<reference evidence="10" key="1">
    <citation type="journal article" date="2019" name="Int. J. Syst. Evol. Microbiol.">
        <title>The Global Catalogue of Microorganisms (GCM) 10K type strain sequencing project: providing services to taxonomists for standard genome sequencing and annotation.</title>
        <authorList>
            <consortium name="The Broad Institute Genomics Platform"/>
            <consortium name="The Broad Institute Genome Sequencing Center for Infectious Disease"/>
            <person name="Wu L."/>
            <person name="Ma J."/>
        </authorList>
    </citation>
    <scope>NUCLEOTIDE SEQUENCE [LARGE SCALE GENOMIC DNA]</scope>
    <source>
        <strain evidence="10">CCUG 58412</strain>
    </source>
</reference>
<evidence type="ECO:0000256" key="1">
    <source>
        <dbReference type="ARBA" id="ARBA00000085"/>
    </source>
</evidence>
<keyword evidence="6" id="KW-0902">Two-component regulatory system</keyword>
<dbReference type="SMART" id="SM00387">
    <property type="entry name" value="HATPase_c"/>
    <property type="match status" value="1"/>
</dbReference>
<gene>
    <name evidence="9" type="ORF">ACFQ1Z_09640</name>
</gene>
<evidence type="ECO:0000256" key="2">
    <source>
        <dbReference type="ARBA" id="ARBA00012438"/>
    </source>
</evidence>
<feature type="domain" description="Histidine kinase" evidence="8">
    <location>
        <begin position="328"/>
        <end position="536"/>
    </location>
</feature>
<feature type="transmembrane region" description="Helical" evidence="7">
    <location>
        <begin position="21"/>
        <end position="39"/>
    </location>
</feature>
<keyword evidence="10" id="KW-1185">Reference proteome</keyword>
<proteinExistence type="predicted"/>
<dbReference type="RefSeq" id="WP_379057249.1">
    <property type="nucleotide sequence ID" value="NZ_JBHTKB010000002.1"/>
</dbReference>
<keyword evidence="7" id="KW-0812">Transmembrane</keyword>
<evidence type="ECO:0000256" key="5">
    <source>
        <dbReference type="ARBA" id="ARBA00022777"/>
    </source>
</evidence>
<dbReference type="SMART" id="SM00388">
    <property type="entry name" value="HisKA"/>
    <property type="match status" value="1"/>
</dbReference>
<dbReference type="Pfam" id="PF00512">
    <property type="entry name" value="HisKA"/>
    <property type="match status" value="1"/>
</dbReference>
<dbReference type="InterPro" id="IPR050351">
    <property type="entry name" value="BphY/WalK/GraS-like"/>
</dbReference>
<dbReference type="InterPro" id="IPR005467">
    <property type="entry name" value="His_kinase_dom"/>
</dbReference>
<keyword evidence="7" id="KW-0472">Membrane</keyword>
<keyword evidence="3" id="KW-0597">Phosphoprotein</keyword>
<name>A0ABW3F5T3_9PROT</name>
<dbReference type="PRINTS" id="PR00344">
    <property type="entry name" value="BCTRLSENSOR"/>
</dbReference>
<dbReference type="EMBL" id="JBHTKB010000002">
    <property type="protein sequence ID" value="MFD0913806.1"/>
    <property type="molecule type" value="Genomic_DNA"/>
</dbReference>
<dbReference type="InterPro" id="IPR003661">
    <property type="entry name" value="HisK_dim/P_dom"/>
</dbReference>
<protein>
    <recommendedName>
        <fullName evidence="2">histidine kinase</fullName>
        <ecNumber evidence="2">2.7.13.3</ecNumber>
    </recommendedName>
</protein>
<dbReference type="Gene3D" id="3.30.565.10">
    <property type="entry name" value="Histidine kinase-like ATPase, C-terminal domain"/>
    <property type="match status" value="1"/>
</dbReference>
<evidence type="ECO:0000256" key="6">
    <source>
        <dbReference type="ARBA" id="ARBA00023012"/>
    </source>
</evidence>
<dbReference type="Gene3D" id="3.30.450.20">
    <property type="entry name" value="PAS domain"/>
    <property type="match status" value="1"/>
</dbReference>
<feature type="transmembrane region" description="Helical" evidence="7">
    <location>
        <begin position="105"/>
        <end position="121"/>
    </location>
</feature>
<feature type="transmembrane region" description="Helical" evidence="7">
    <location>
        <begin position="51"/>
        <end position="70"/>
    </location>
</feature>
<evidence type="ECO:0000256" key="4">
    <source>
        <dbReference type="ARBA" id="ARBA00022679"/>
    </source>
</evidence>
<keyword evidence="5" id="KW-0418">Kinase</keyword>
<evidence type="ECO:0000256" key="7">
    <source>
        <dbReference type="SAM" id="Phobius"/>
    </source>
</evidence>
<dbReference type="PROSITE" id="PS50109">
    <property type="entry name" value="HIS_KIN"/>
    <property type="match status" value="1"/>
</dbReference>
<dbReference type="InterPro" id="IPR004358">
    <property type="entry name" value="Sig_transdc_His_kin-like_C"/>
</dbReference>
<dbReference type="InterPro" id="IPR036097">
    <property type="entry name" value="HisK_dim/P_sf"/>
</dbReference>